<keyword evidence="2" id="KW-1185">Reference proteome</keyword>
<sequence length="175" mass="20701">MGVYYDFYSEVLVDNKWVNIDSYVLGLDGEYHHCLTISGKSYLREAIDNSDEYNHEVKTRKFEAFDFQTAIKDQLRGPPIMRGFVDRHYIAAFQRRDIDSIEEWLTATDYASLDKPEQQAYSYYEWDDREGWYAVFKSLAARIEVLVENFNNYRIKDMRSINVKAKDVRVVICVS</sequence>
<dbReference type="AlphaFoldDB" id="A0A1M5U286"/>
<evidence type="ECO:0000313" key="1">
    <source>
        <dbReference type="EMBL" id="SHH56966.1"/>
    </source>
</evidence>
<proteinExistence type="predicted"/>
<gene>
    <name evidence="1" type="ORF">SAMN02745823_00323</name>
</gene>
<evidence type="ECO:0000313" key="2">
    <source>
        <dbReference type="Proteomes" id="UP000183995"/>
    </source>
</evidence>
<organism evidence="1 2">
    <name type="scientific">Sporobacter termitidis DSM 10068</name>
    <dbReference type="NCBI Taxonomy" id="1123282"/>
    <lineage>
        <taxon>Bacteria</taxon>
        <taxon>Bacillati</taxon>
        <taxon>Bacillota</taxon>
        <taxon>Clostridia</taxon>
        <taxon>Eubacteriales</taxon>
        <taxon>Oscillospiraceae</taxon>
        <taxon>Sporobacter</taxon>
    </lineage>
</organism>
<dbReference type="STRING" id="1123282.SAMN02745823_00323"/>
<dbReference type="RefSeq" id="WP_073075888.1">
    <property type="nucleotide sequence ID" value="NZ_FQXV01000001.1"/>
</dbReference>
<accession>A0A1M5U286</accession>
<reference evidence="1 2" key="1">
    <citation type="submission" date="2016-11" db="EMBL/GenBank/DDBJ databases">
        <authorList>
            <person name="Jaros S."/>
            <person name="Januszkiewicz K."/>
            <person name="Wedrychowicz H."/>
        </authorList>
    </citation>
    <scope>NUCLEOTIDE SEQUENCE [LARGE SCALE GENOMIC DNA]</scope>
    <source>
        <strain evidence="1 2">DSM 10068</strain>
    </source>
</reference>
<dbReference type="EMBL" id="FQXV01000001">
    <property type="protein sequence ID" value="SHH56966.1"/>
    <property type="molecule type" value="Genomic_DNA"/>
</dbReference>
<protein>
    <submittedName>
        <fullName evidence="1">Uncharacterized protein</fullName>
    </submittedName>
</protein>
<dbReference type="Proteomes" id="UP000183995">
    <property type="component" value="Unassembled WGS sequence"/>
</dbReference>
<name>A0A1M5U286_9FIRM</name>